<comment type="caution">
    <text evidence="2">The sequence shown here is derived from an EMBL/GenBank/DDBJ whole genome shotgun (WGS) entry which is preliminary data.</text>
</comment>
<feature type="region of interest" description="Disordered" evidence="1">
    <location>
        <begin position="337"/>
        <end position="368"/>
    </location>
</feature>
<feature type="region of interest" description="Disordered" evidence="1">
    <location>
        <begin position="1"/>
        <end position="35"/>
    </location>
</feature>
<feature type="region of interest" description="Disordered" evidence="1">
    <location>
        <begin position="103"/>
        <end position="123"/>
    </location>
</feature>
<feature type="compositionally biased region" description="Low complexity" evidence="1">
    <location>
        <begin position="1"/>
        <end position="11"/>
    </location>
</feature>
<evidence type="ECO:0000256" key="1">
    <source>
        <dbReference type="SAM" id="MobiDB-lite"/>
    </source>
</evidence>
<protein>
    <submittedName>
        <fullName evidence="2">Uncharacterized protein</fullName>
    </submittedName>
</protein>
<feature type="compositionally biased region" description="Basic and acidic residues" evidence="1">
    <location>
        <begin position="253"/>
        <end position="283"/>
    </location>
</feature>
<sequence>MDTSIPPSILRKLPKPKPPNPGGAEGMLRPSSPLTSIYQAYGGRDREHFAKALLLEDGYPNKPVTPIHAYTNAISSTHRPSIGRTSSSQPTAEMTSSWRQQLPIPPEKVFPPPVPAGVKPKKPSWEAREGWADSTFPHTFHSDKWNANGSPTGISISRTSGKQPARTKIKNLIQEARILSEHVSETTMKQIEYFMTTAPPPLSAAEATRRLTTAKGSIAPPSPFEEPPTPGTDDEFRRSVGEVPPALIGEEMELQKDDPRKFAPGRRDLPAISSWEEKVPGAERRRRVLENEPSAEDMHLARLARNELHLAVKTPEESRRPKPQIKVLQKEVMTCGGGFRKKRPMPLPKWKEHSRLLEDAQDMGGVPP</sequence>
<feature type="compositionally biased region" description="Polar residues" evidence="1">
    <location>
        <begin position="145"/>
        <end position="162"/>
    </location>
</feature>
<name>A0AAE0GGX9_9CHLO</name>
<evidence type="ECO:0000313" key="3">
    <source>
        <dbReference type="Proteomes" id="UP001190700"/>
    </source>
</evidence>
<proteinExistence type="predicted"/>
<feature type="compositionally biased region" description="Pro residues" evidence="1">
    <location>
        <begin position="103"/>
        <end position="115"/>
    </location>
</feature>
<feature type="region of interest" description="Disordered" evidence="1">
    <location>
        <begin position="142"/>
        <end position="165"/>
    </location>
</feature>
<gene>
    <name evidence="2" type="ORF">CYMTET_14275</name>
</gene>
<feature type="region of interest" description="Disordered" evidence="1">
    <location>
        <begin position="215"/>
        <end position="293"/>
    </location>
</feature>
<keyword evidence="3" id="KW-1185">Reference proteome</keyword>
<reference evidence="2 3" key="1">
    <citation type="journal article" date="2015" name="Genome Biol. Evol.">
        <title>Comparative Genomics of a Bacterivorous Green Alga Reveals Evolutionary Causalities and Consequences of Phago-Mixotrophic Mode of Nutrition.</title>
        <authorList>
            <person name="Burns J.A."/>
            <person name="Paasch A."/>
            <person name="Narechania A."/>
            <person name="Kim E."/>
        </authorList>
    </citation>
    <scope>NUCLEOTIDE SEQUENCE [LARGE SCALE GENOMIC DNA]</scope>
    <source>
        <strain evidence="2 3">PLY_AMNH</strain>
    </source>
</reference>
<feature type="compositionally biased region" description="Pro residues" evidence="1">
    <location>
        <begin position="220"/>
        <end position="230"/>
    </location>
</feature>
<accession>A0AAE0GGX9</accession>
<dbReference type="AlphaFoldDB" id="A0AAE0GGX9"/>
<feature type="compositionally biased region" description="Basic and acidic residues" evidence="1">
    <location>
        <begin position="349"/>
        <end position="358"/>
    </location>
</feature>
<organism evidence="2 3">
    <name type="scientific">Cymbomonas tetramitiformis</name>
    <dbReference type="NCBI Taxonomy" id="36881"/>
    <lineage>
        <taxon>Eukaryota</taxon>
        <taxon>Viridiplantae</taxon>
        <taxon>Chlorophyta</taxon>
        <taxon>Pyramimonadophyceae</taxon>
        <taxon>Pyramimonadales</taxon>
        <taxon>Pyramimonadaceae</taxon>
        <taxon>Cymbomonas</taxon>
    </lineage>
</organism>
<evidence type="ECO:0000313" key="2">
    <source>
        <dbReference type="EMBL" id="KAK3277733.1"/>
    </source>
</evidence>
<dbReference type="EMBL" id="LGRX02005955">
    <property type="protein sequence ID" value="KAK3277733.1"/>
    <property type="molecule type" value="Genomic_DNA"/>
</dbReference>
<dbReference type="Proteomes" id="UP001190700">
    <property type="component" value="Unassembled WGS sequence"/>
</dbReference>